<evidence type="ECO:0000256" key="8">
    <source>
        <dbReference type="ARBA" id="ARBA00023002"/>
    </source>
</evidence>
<evidence type="ECO:0000256" key="6">
    <source>
        <dbReference type="ARBA" id="ARBA00022857"/>
    </source>
</evidence>
<feature type="binding site" evidence="12">
    <location>
        <position position="169"/>
    </location>
    <ligand>
        <name>FMN</name>
        <dbReference type="ChEBI" id="CHEBI:58210"/>
    </ligand>
</feature>
<feature type="domain" description="DUS-like FMN-binding" evidence="13">
    <location>
        <begin position="6"/>
        <end position="272"/>
    </location>
</feature>
<dbReference type="InterPro" id="IPR018517">
    <property type="entry name" value="tRNA_hU_synthase_CS"/>
</dbReference>
<dbReference type="InterPro" id="IPR013785">
    <property type="entry name" value="Aldolase_TIM"/>
</dbReference>
<comment type="similarity">
    <text evidence="10">Belongs to the dus family.</text>
</comment>
<evidence type="ECO:0000256" key="3">
    <source>
        <dbReference type="ARBA" id="ARBA00022630"/>
    </source>
</evidence>
<dbReference type="PANTHER" id="PTHR45846:SF1">
    <property type="entry name" value="TRNA-DIHYDROURIDINE(47) SYNTHASE [NAD(P)(+)]-LIKE"/>
    <property type="match status" value="1"/>
</dbReference>
<keyword evidence="12" id="KW-0547">Nucleotide-binding</keyword>
<evidence type="ECO:0000256" key="10">
    <source>
        <dbReference type="PIRNR" id="PIRNR006621"/>
    </source>
</evidence>
<feature type="site" description="Interacts with tRNA" evidence="9">
    <location>
        <position position="96"/>
    </location>
</feature>
<keyword evidence="6 9" id="KW-0521">NADP</keyword>
<dbReference type="GO" id="GO:0010181">
    <property type="term" value="F:FMN binding"/>
    <property type="evidence" value="ECO:0007669"/>
    <property type="project" value="UniProtKB-UniRule"/>
</dbReference>
<dbReference type="CDD" id="cd02801">
    <property type="entry name" value="DUS_like_FMN"/>
    <property type="match status" value="1"/>
</dbReference>
<dbReference type="Proteomes" id="UP000253501">
    <property type="component" value="Unassembled WGS sequence"/>
</dbReference>
<dbReference type="AlphaFoldDB" id="A0A367P9T8"/>
<dbReference type="Gene3D" id="1.20.225.30">
    <property type="entry name" value="Dihydrouridine synthase, C-terminal recognition domain"/>
    <property type="match status" value="1"/>
</dbReference>
<evidence type="ECO:0000256" key="5">
    <source>
        <dbReference type="ARBA" id="ARBA00022694"/>
    </source>
</evidence>
<dbReference type="GO" id="GO:0050660">
    <property type="term" value="F:flavin adenine dinucleotide binding"/>
    <property type="evidence" value="ECO:0007669"/>
    <property type="project" value="InterPro"/>
</dbReference>
<comment type="similarity">
    <text evidence="9">Belongs to the Dus family. DusC subfamily.</text>
</comment>
<sequence>MSRLFLAPMEGLADYVLRDVLTDTGGYDGCVSEFVRVTGSLLPARVYERDTPEILAGGYTRSGTPMVIQLLGSDPEWLARNAAYAATLSPHGIDLNFGCPAKVVNRHGGGAMLLTNPELLNRIVASVRAAVPAHIAVTAKMRLGVSDTSQAIDCATALAEGGAASLVVHARTRDHGYRPPAHWDWIARIAAAVDVPVIANGDVWTVADWERCRAVSGCADVMIGRGAVSDPFLAQRIRGLMDSSPSHEEWPLVLRQIATYLKKLHARIASCHEHGRVKLWLSYLKRTWPQAAELHAAIRRMQDSLEIERVLEGLPGAATAPE</sequence>
<dbReference type="Gene3D" id="3.20.20.70">
    <property type="entry name" value="Aldolase class I"/>
    <property type="match status" value="1"/>
</dbReference>
<protein>
    <recommendedName>
        <fullName evidence="9">tRNA-dihydrouridine(16) synthase</fullName>
        <ecNumber evidence="9">1.3.1.-</ecNumber>
    </recommendedName>
    <alternativeName>
        <fullName evidence="9">U16-specific dihydrouridine synthase</fullName>
        <shortName evidence="9">U16-specific Dus</shortName>
    </alternativeName>
    <alternativeName>
        <fullName evidence="9">tRNA-dihydrouridine synthase C</fullName>
    </alternativeName>
</protein>
<feature type="binding site" evidence="9 12">
    <location>
        <begin position="224"/>
        <end position="225"/>
    </location>
    <ligand>
        <name>FMN</name>
        <dbReference type="ChEBI" id="CHEBI:58210"/>
    </ligand>
</feature>
<keyword evidence="5 9" id="KW-0819">tRNA processing</keyword>
<dbReference type="EMBL" id="QDHA01000094">
    <property type="protein sequence ID" value="RCJ04631.1"/>
    <property type="molecule type" value="Genomic_DNA"/>
</dbReference>
<organism evidence="14 15">
    <name type="scientific">Cupriavidus necator</name>
    <name type="common">Alcaligenes eutrophus</name>
    <name type="synonym">Ralstonia eutropha</name>
    <dbReference type="NCBI Taxonomy" id="106590"/>
    <lineage>
        <taxon>Bacteria</taxon>
        <taxon>Pseudomonadati</taxon>
        <taxon>Pseudomonadota</taxon>
        <taxon>Betaproteobacteria</taxon>
        <taxon>Burkholderiales</taxon>
        <taxon>Burkholderiaceae</taxon>
        <taxon>Cupriavidus</taxon>
    </lineage>
</organism>
<feature type="site" description="Interacts with tRNA; defines subfamily-specific binding signature" evidence="9">
    <location>
        <position position="276"/>
    </location>
</feature>
<feature type="site" description="Interacts with tRNA; defines subfamily-specific binding signature" evidence="9">
    <location>
        <position position="278"/>
    </location>
</feature>
<dbReference type="GO" id="GO:0102262">
    <property type="term" value="F:tRNA-dihydrouridine16 synthase activity"/>
    <property type="evidence" value="ECO:0007669"/>
    <property type="project" value="RHEA"/>
</dbReference>
<dbReference type="Pfam" id="PF01207">
    <property type="entry name" value="Dus"/>
    <property type="match status" value="1"/>
</dbReference>
<dbReference type="InterPro" id="IPR001269">
    <property type="entry name" value="DUS_fam"/>
</dbReference>
<dbReference type="InterPro" id="IPR042270">
    <property type="entry name" value="DusC_C"/>
</dbReference>
<evidence type="ECO:0000256" key="2">
    <source>
        <dbReference type="ARBA" id="ARBA00022555"/>
    </source>
</evidence>
<dbReference type="RefSeq" id="WP_114135269.1">
    <property type="nucleotide sequence ID" value="NZ_CP068434.1"/>
</dbReference>
<name>A0A367P9T8_CUPNE</name>
<comment type="function">
    <text evidence="9">Catalyzes the synthesis of 5,6-dihydrouridine (D), a modified base found in the D-loop of most tRNAs, via the reduction of the C5-C6 double bond in target uridines. Specifically modifies U16 in tRNAs.</text>
</comment>
<feature type="binding site" evidence="9">
    <location>
        <begin position="200"/>
        <end position="202"/>
    </location>
    <ligand>
        <name>FMN</name>
        <dbReference type="ChEBI" id="CHEBI:58210"/>
    </ligand>
</feature>
<evidence type="ECO:0000256" key="11">
    <source>
        <dbReference type="PIRSR" id="PIRSR006621-1"/>
    </source>
</evidence>
<feature type="site" description="Interacts with tRNA" evidence="9">
    <location>
        <position position="177"/>
    </location>
</feature>
<dbReference type="HAMAP" id="MF_02043">
    <property type="entry name" value="DusC_subfam"/>
    <property type="match status" value="1"/>
</dbReference>
<keyword evidence="2 9" id="KW-0820">tRNA-binding</keyword>
<dbReference type="InterPro" id="IPR035587">
    <property type="entry name" value="DUS-like_FMN-bd"/>
</dbReference>
<proteinExistence type="inferred from homology"/>
<evidence type="ECO:0000256" key="12">
    <source>
        <dbReference type="PIRSR" id="PIRSR006621-2"/>
    </source>
</evidence>
<feature type="site" description="Interacts with tRNA" evidence="9">
    <location>
        <position position="283"/>
    </location>
</feature>
<evidence type="ECO:0000313" key="14">
    <source>
        <dbReference type="EMBL" id="RCJ04631.1"/>
    </source>
</evidence>
<evidence type="ECO:0000256" key="4">
    <source>
        <dbReference type="ARBA" id="ARBA00022643"/>
    </source>
</evidence>
<keyword evidence="8 9" id="KW-0560">Oxidoreductase</keyword>
<gene>
    <name evidence="9" type="primary">dusC</name>
    <name evidence="14" type="ORF">DDK22_31135</name>
</gene>
<keyword evidence="4 9" id="KW-0288">FMN</keyword>
<dbReference type="PIRSF" id="PIRSF006621">
    <property type="entry name" value="Dus"/>
    <property type="match status" value="1"/>
</dbReference>
<feature type="site" description="Interacts with tRNA; defines subfamily-specific binding signature" evidence="9">
    <location>
        <position position="36"/>
    </location>
</feature>
<comment type="cofactor">
    <cofactor evidence="1 9 10 12">
        <name>FMN</name>
        <dbReference type="ChEBI" id="CHEBI:58210"/>
    </cofactor>
</comment>
<keyword evidence="3 9" id="KW-0285">Flavoprotein</keyword>
<comment type="catalytic activity">
    <reaction evidence="9">
        <text>5,6-dihydrouridine(16) in tRNA + NADP(+) = uridine(16) in tRNA + NADPH + H(+)</text>
        <dbReference type="Rhea" id="RHEA:53376"/>
        <dbReference type="Rhea" id="RHEA-COMP:13543"/>
        <dbReference type="Rhea" id="RHEA-COMP:13544"/>
        <dbReference type="ChEBI" id="CHEBI:15378"/>
        <dbReference type="ChEBI" id="CHEBI:57783"/>
        <dbReference type="ChEBI" id="CHEBI:58349"/>
        <dbReference type="ChEBI" id="CHEBI:65315"/>
        <dbReference type="ChEBI" id="CHEBI:74443"/>
    </reaction>
</comment>
<evidence type="ECO:0000259" key="13">
    <source>
        <dbReference type="Pfam" id="PF01207"/>
    </source>
</evidence>
<evidence type="ECO:0000256" key="1">
    <source>
        <dbReference type="ARBA" id="ARBA00001917"/>
    </source>
</evidence>
<dbReference type="PANTHER" id="PTHR45846">
    <property type="entry name" value="TRNA-DIHYDROURIDINE(47) SYNTHASE [NAD(P)(+)]-LIKE"/>
    <property type="match status" value="1"/>
</dbReference>
<evidence type="ECO:0000256" key="7">
    <source>
        <dbReference type="ARBA" id="ARBA00022884"/>
    </source>
</evidence>
<dbReference type="SUPFAM" id="SSF51395">
    <property type="entry name" value="FMN-linked oxidoreductases"/>
    <property type="match status" value="1"/>
</dbReference>
<dbReference type="InterPro" id="IPR032886">
    <property type="entry name" value="DusC"/>
</dbReference>
<accession>A0A367P9T8</accession>
<evidence type="ECO:0000313" key="15">
    <source>
        <dbReference type="Proteomes" id="UP000253501"/>
    </source>
</evidence>
<feature type="binding site" evidence="9 12">
    <location>
        <position position="140"/>
    </location>
    <ligand>
        <name>FMN</name>
        <dbReference type="ChEBI" id="CHEBI:58210"/>
    </ligand>
</feature>
<keyword evidence="7 9" id="KW-0694">RNA-binding</keyword>
<comment type="catalytic activity">
    <reaction evidence="9">
        <text>5,6-dihydrouridine(16) in tRNA + NAD(+) = uridine(16) in tRNA + NADH + H(+)</text>
        <dbReference type="Rhea" id="RHEA:53380"/>
        <dbReference type="Rhea" id="RHEA-COMP:13543"/>
        <dbReference type="Rhea" id="RHEA-COMP:13544"/>
        <dbReference type="ChEBI" id="CHEBI:15378"/>
        <dbReference type="ChEBI" id="CHEBI:57540"/>
        <dbReference type="ChEBI" id="CHEBI:57945"/>
        <dbReference type="ChEBI" id="CHEBI:65315"/>
        <dbReference type="ChEBI" id="CHEBI:74443"/>
    </reaction>
</comment>
<comment type="caution">
    <text evidence="14">The sequence shown here is derived from an EMBL/GenBank/DDBJ whole genome shotgun (WGS) entry which is preliminary data.</text>
</comment>
<dbReference type="EC" id="1.3.1.-" evidence="9"/>
<feature type="active site" description="Proton donor" evidence="9 11">
    <location>
        <position position="99"/>
    </location>
</feature>
<feature type="site" description="Interacts with tRNA; defines subfamily-specific binding signature" evidence="9">
    <location>
        <position position="299"/>
    </location>
</feature>
<reference evidence="14 15" key="1">
    <citation type="submission" date="2018-04" db="EMBL/GenBank/DDBJ databases">
        <title>Cupriavidus necator CR12 genome sequencing and assembly.</title>
        <authorList>
            <person name="Ben Fekih I."/>
            <person name="Mazhar H.S."/>
            <person name="Bello S.K."/>
            <person name="Rensing C."/>
        </authorList>
    </citation>
    <scope>NUCLEOTIDE SEQUENCE [LARGE SCALE GENOMIC DNA]</scope>
    <source>
        <strain evidence="14 15">CR12</strain>
    </source>
</reference>
<dbReference type="GO" id="GO:0000049">
    <property type="term" value="F:tRNA binding"/>
    <property type="evidence" value="ECO:0007669"/>
    <property type="project" value="UniProtKB-UniRule"/>
</dbReference>
<evidence type="ECO:0000256" key="9">
    <source>
        <dbReference type="HAMAP-Rule" id="MF_02043"/>
    </source>
</evidence>
<feature type="binding site" evidence="9 12">
    <location>
        <position position="69"/>
    </location>
    <ligand>
        <name>FMN</name>
        <dbReference type="ChEBI" id="CHEBI:58210"/>
    </ligand>
</feature>
<dbReference type="PROSITE" id="PS01136">
    <property type="entry name" value="UPF0034"/>
    <property type="match status" value="1"/>
</dbReference>